<comment type="caution">
    <text evidence="1">The sequence shown here is derived from an EMBL/GenBank/DDBJ whole genome shotgun (WGS) entry which is preliminary data.</text>
</comment>
<dbReference type="PROSITE" id="PS51257">
    <property type="entry name" value="PROKAR_LIPOPROTEIN"/>
    <property type="match status" value="1"/>
</dbReference>
<keyword evidence="2" id="KW-1185">Reference proteome</keyword>
<accession>A0ABN0VHS3</accession>
<name>A0ABN0VHS3_9ACTN</name>
<evidence type="ECO:0008006" key="3">
    <source>
        <dbReference type="Google" id="ProtNLM"/>
    </source>
</evidence>
<dbReference type="Proteomes" id="UP001501867">
    <property type="component" value="Unassembled WGS sequence"/>
</dbReference>
<gene>
    <name evidence="1" type="ORF">GCM10010302_46940</name>
</gene>
<organism evidence="1 2">
    <name type="scientific">Streptomyces polychromogenes</name>
    <dbReference type="NCBI Taxonomy" id="67342"/>
    <lineage>
        <taxon>Bacteria</taxon>
        <taxon>Bacillati</taxon>
        <taxon>Actinomycetota</taxon>
        <taxon>Actinomycetes</taxon>
        <taxon>Kitasatosporales</taxon>
        <taxon>Streptomycetaceae</taxon>
        <taxon>Streptomyces</taxon>
    </lineage>
</organism>
<sequence length="284" mass="30068">MKPHSTVAALALCANLLLSGCSTNECSGGSVCGAGNAVGPASTADSKASDTAPLAFTVDEVNPWDSCDGGAGMVFLKPPALDEAAAELGRNKDVTTAEQSAAFWKRLEAFGSAHEAVTADYAIIHLHVQGKSARAVTVKNITVEPQETRPLPKSGLRLRYDGACGDANMSRFAANLDKPKPTLEFKDGQSDAGTMRVRGFPVQVSESDTENFVIVAFTSAGVHRFTLSIEWSSGGVSGTTEVRRDDKKEFTVASGNGGQQFFYEQDGTFQPITTRMNPDDPFAH</sequence>
<dbReference type="EMBL" id="BAAABV010000023">
    <property type="protein sequence ID" value="GAA0303037.1"/>
    <property type="molecule type" value="Genomic_DNA"/>
</dbReference>
<protein>
    <recommendedName>
        <fullName evidence="3">Lipoprotein</fullName>
    </recommendedName>
</protein>
<evidence type="ECO:0000313" key="1">
    <source>
        <dbReference type="EMBL" id="GAA0303037.1"/>
    </source>
</evidence>
<dbReference type="RefSeq" id="WP_344162989.1">
    <property type="nucleotide sequence ID" value="NZ_BAAABV010000023.1"/>
</dbReference>
<reference evidence="1 2" key="1">
    <citation type="journal article" date="2019" name="Int. J. Syst. Evol. Microbiol.">
        <title>The Global Catalogue of Microorganisms (GCM) 10K type strain sequencing project: providing services to taxonomists for standard genome sequencing and annotation.</title>
        <authorList>
            <consortium name="The Broad Institute Genomics Platform"/>
            <consortium name="The Broad Institute Genome Sequencing Center for Infectious Disease"/>
            <person name="Wu L."/>
            <person name="Ma J."/>
        </authorList>
    </citation>
    <scope>NUCLEOTIDE SEQUENCE [LARGE SCALE GENOMIC DNA]</scope>
    <source>
        <strain evidence="1 2">JCM 4505</strain>
    </source>
</reference>
<evidence type="ECO:0000313" key="2">
    <source>
        <dbReference type="Proteomes" id="UP001501867"/>
    </source>
</evidence>
<proteinExistence type="predicted"/>